<comment type="caution">
    <text evidence="2">The sequence shown here is derived from an EMBL/GenBank/DDBJ whole genome shotgun (WGS) entry which is preliminary data.</text>
</comment>
<dbReference type="RefSeq" id="WP_086789203.1">
    <property type="nucleotide sequence ID" value="NZ_JAGIOO010000001.1"/>
</dbReference>
<evidence type="ECO:0000256" key="1">
    <source>
        <dbReference type="SAM" id="MobiDB-lite"/>
    </source>
</evidence>
<keyword evidence="3" id="KW-1185">Reference proteome</keyword>
<dbReference type="Proteomes" id="UP001519363">
    <property type="component" value="Unassembled WGS sequence"/>
</dbReference>
<gene>
    <name evidence="2" type="ORF">JOF53_008060</name>
</gene>
<accession>A0ABS5ARI7</accession>
<dbReference type="EMBL" id="JAGIOO010000001">
    <property type="protein sequence ID" value="MBP2479188.1"/>
    <property type="molecule type" value="Genomic_DNA"/>
</dbReference>
<feature type="region of interest" description="Disordered" evidence="1">
    <location>
        <begin position="1"/>
        <end position="20"/>
    </location>
</feature>
<dbReference type="NCBIfam" id="NF038155">
    <property type="entry name" value="lanthi_I_FDLD"/>
    <property type="match status" value="1"/>
</dbReference>
<proteinExistence type="predicted"/>
<reference evidence="2 3" key="1">
    <citation type="submission" date="2021-03" db="EMBL/GenBank/DDBJ databases">
        <title>Sequencing the genomes of 1000 actinobacteria strains.</title>
        <authorList>
            <person name="Klenk H.-P."/>
        </authorList>
    </citation>
    <scope>NUCLEOTIDE SEQUENCE [LARGE SCALE GENOMIC DNA]</scope>
    <source>
        <strain evidence="2 3">DSM 44580</strain>
    </source>
</reference>
<sequence length="59" mass="6140">MDAFDLDAKVSTPAGEHGAAQPLSITSVITRLACTRTPLCSRATCQCTLGVCTSGCPRR</sequence>
<evidence type="ECO:0000313" key="2">
    <source>
        <dbReference type="EMBL" id="MBP2479188.1"/>
    </source>
</evidence>
<organism evidence="2 3">
    <name type="scientific">Crossiella equi</name>
    <dbReference type="NCBI Taxonomy" id="130796"/>
    <lineage>
        <taxon>Bacteria</taxon>
        <taxon>Bacillati</taxon>
        <taxon>Actinomycetota</taxon>
        <taxon>Actinomycetes</taxon>
        <taxon>Pseudonocardiales</taxon>
        <taxon>Pseudonocardiaceae</taxon>
        <taxon>Crossiella</taxon>
    </lineage>
</organism>
<name>A0ABS5ARI7_9PSEU</name>
<evidence type="ECO:0000313" key="3">
    <source>
        <dbReference type="Proteomes" id="UP001519363"/>
    </source>
</evidence>
<protein>
    <submittedName>
        <fullName evidence="2">Uncharacterized protein</fullName>
    </submittedName>
</protein>